<proteinExistence type="predicted"/>
<feature type="non-terminal residue" evidence="1">
    <location>
        <position position="1"/>
    </location>
</feature>
<organism evidence="1 2">
    <name type="scientific">Rozella allomycis (strain CSF55)</name>
    <dbReference type="NCBI Taxonomy" id="988480"/>
    <lineage>
        <taxon>Eukaryota</taxon>
        <taxon>Fungi</taxon>
        <taxon>Fungi incertae sedis</taxon>
        <taxon>Cryptomycota</taxon>
        <taxon>Cryptomycota incertae sedis</taxon>
        <taxon>Rozella</taxon>
    </lineage>
</organism>
<keyword evidence="2" id="KW-1185">Reference proteome</keyword>
<gene>
    <name evidence="1" type="ORF">O9G_005403</name>
</gene>
<dbReference type="AlphaFoldDB" id="A0A075B4N4"/>
<dbReference type="HOGENOM" id="CLU_1614869_0_0_1"/>
<sequence length="165" mass="19510">EDVNCYKGSTVYYDLDEDKYVKFLGLIIDRYLESYEELDFFKWIDPQSFQEHVNEEEKREHRIKTAMRLLKMFGVGDGYLERVMRDKGIEDVKLINEKSLFTNSNLTKGGIELNPTNDYYKPQTAKKTVNKKNQIDVKNNKKINSFFKDLLGLEGRLEFESDKIL</sequence>
<dbReference type="Proteomes" id="UP000030755">
    <property type="component" value="Unassembled WGS sequence"/>
</dbReference>
<name>A0A075B4N4_ROZAC</name>
<accession>A0A075B4N4</accession>
<evidence type="ECO:0000313" key="1">
    <source>
        <dbReference type="EMBL" id="EPZ36493.1"/>
    </source>
</evidence>
<dbReference type="EMBL" id="KE560548">
    <property type="protein sequence ID" value="EPZ36493.1"/>
    <property type="molecule type" value="Genomic_DNA"/>
</dbReference>
<reference evidence="1 2" key="1">
    <citation type="journal article" date="2013" name="Curr. Biol.">
        <title>Shared signatures of parasitism and phylogenomics unite Cryptomycota and microsporidia.</title>
        <authorList>
            <person name="James T.Y."/>
            <person name="Pelin A."/>
            <person name="Bonen L."/>
            <person name="Ahrendt S."/>
            <person name="Sain D."/>
            <person name="Corradi N."/>
            <person name="Stajich J.E."/>
        </authorList>
    </citation>
    <scope>NUCLEOTIDE SEQUENCE [LARGE SCALE GENOMIC DNA]</scope>
    <source>
        <strain evidence="1 2">CSF55</strain>
    </source>
</reference>
<protein>
    <submittedName>
        <fullName evidence="1">Uncharacterized protein</fullName>
    </submittedName>
</protein>
<evidence type="ECO:0000313" key="2">
    <source>
        <dbReference type="Proteomes" id="UP000030755"/>
    </source>
</evidence>